<accession>A0ABR3ERU0</accession>
<name>A0ABR3ERU0_9AGAR</name>
<reference evidence="1 2" key="1">
    <citation type="submission" date="2024-02" db="EMBL/GenBank/DDBJ databases">
        <title>A draft genome for the cacao thread blight pathogen Marasmius crinis-equi.</title>
        <authorList>
            <person name="Cohen S.P."/>
            <person name="Baruah I.K."/>
            <person name="Amoako-Attah I."/>
            <person name="Bukari Y."/>
            <person name="Meinhardt L.W."/>
            <person name="Bailey B.A."/>
        </authorList>
    </citation>
    <scope>NUCLEOTIDE SEQUENCE [LARGE SCALE GENOMIC DNA]</scope>
    <source>
        <strain evidence="1 2">GH-76</strain>
    </source>
</reference>
<evidence type="ECO:0000313" key="2">
    <source>
        <dbReference type="Proteomes" id="UP001465976"/>
    </source>
</evidence>
<protein>
    <submittedName>
        <fullName evidence="1">Uncharacterized protein</fullName>
    </submittedName>
</protein>
<dbReference type="Proteomes" id="UP001465976">
    <property type="component" value="Unassembled WGS sequence"/>
</dbReference>
<organism evidence="1 2">
    <name type="scientific">Marasmius crinis-equi</name>
    <dbReference type="NCBI Taxonomy" id="585013"/>
    <lineage>
        <taxon>Eukaryota</taxon>
        <taxon>Fungi</taxon>
        <taxon>Dikarya</taxon>
        <taxon>Basidiomycota</taxon>
        <taxon>Agaricomycotina</taxon>
        <taxon>Agaricomycetes</taxon>
        <taxon>Agaricomycetidae</taxon>
        <taxon>Agaricales</taxon>
        <taxon>Marasmiineae</taxon>
        <taxon>Marasmiaceae</taxon>
        <taxon>Marasmius</taxon>
    </lineage>
</organism>
<comment type="caution">
    <text evidence="1">The sequence shown here is derived from an EMBL/GenBank/DDBJ whole genome shotgun (WGS) entry which is preliminary data.</text>
</comment>
<sequence>MPKCKRPHIRAIELSIQRQNLATNGFSVQENTTTRESEMLDTGKIKSGNSEVRVISSFVYESLATEHFPPPSMNAGIDHKMDADRDRVTSIYKLRRTATTERRAWTLLVPTSAESLPELTVLFPFKMIKEAANIAHEQLQKTEEEYAVEN</sequence>
<evidence type="ECO:0000313" key="1">
    <source>
        <dbReference type="EMBL" id="KAL0565601.1"/>
    </source>
</evidence>
<dbReference type="EMBL" id="JBAHYK010002196">
    <property type="protein sequence ID" value="KAL0565601.1"/>
    <property type="molecule type" value="Genomic_DNA"/>
</dbReference>
<proteinExistence type="predicted"/>
<gene>
    <name evidence="1" type="ORF">V5O48_016422</name>
</gene>
<keyword evidence="2" id="KW-1185">Reference proteome</keyword>